<dbReference type="PROSITE" id="PS51257">
    <property type="entry name" value="PROKAR_LIPOPROTEIN"/>
    <property type="match status" value="1"/>
</dbReference>
<dbReference type="InterPro" id="IPR041492">
    <property type="entry name" value="HAD_2"/>
</dbReference>
<dbReference type="SUPFAM" id="SSF56784">
    <property type="entry name" value="HAD-like"/>
    <property type="match status" value="1"/>
</dbReference>
<evidence type="ECO:0000256" key="1">
    <source>
        <dbReference type="ARBA" id="ARBA00000830"/>
    </source>
</evidence>
<comment type="caution">
    <text evidence="5">The sequence shown here is derived from an EMBL/GenBank/DDBJ whole genome shotgun (WGS) entry which is preliminary data.</text>
</comment>
<reference evidence="5 6" key="1">
    <citation type="submission" date="2016-12" db="EMBL/GenBank/DDBJ databases">
        <title>Diversity of luminous bacteria.</title>
        <authorList>
            <person name="Yoshizawa S."/>
            <person name="Kogure K."/>
        </authorList>
    </citation>
    <scope>NUCLEOTIDE SEQUENCE [LARGE SCALE GENOMIC DNA]</scope>
    <source>
        <strain evidence="5 6">ATCC 33715</strain>
    </source>
</reference>
<proteinExistence type="inferred from homology"/>
<dbReference type="EC" id="3.1.3.18" evidence="4"/>
<dbReference type="GO" id="GO:0005829">
    <property type="term" value="C:cytosol"/>
    <property type="evidence" value="ECO:0007669"/>
    <property type="project" value="TreeGrafter"/>
</dbReference>
<evidence type="ECO:0000256" key="3">
    <source>
        <dbReference type="ARBA" id="ARBA00006171"/>
    </source>
</evidence>
<organism evidence="5 6">
    <name type="scientific">Aliivibrio sifiae</name>
    <dbReference type="NCBI Taxonomy" id="566293"/>
    <lineage>
        <taxon>Bacteria</taxon>
        <taxon>Pseudomonadati</taxon>
        <taxon>Pseudomonadota</taxon>
        <taxon>Gammaproteobacteria</taxon>
        <taxon>Vibrionales</taxon>
        <taxon>Vibrionaceae</taxon>
        <taxon>Aliivibrio</taxon>
    </lineage>
</organism>
<protein>
    <recommendedName>
        <fullName evidence="4">phosphoglycolate phosphatase</fullName>
        <ecNumber evidence="4">3.1.3.18</ecNumber>
    </recommendedName>
</protein>
<accession>A0A2S7X2B3</accession>
<dbReference type="InterPro" id="IPR036412">
    <property type="entry name" value="HAD-like_sf"/>
</dbReference>
<dbReference type="InterPro" id="IPR023214">
    <property type="entry name" value="HAD_sf"/>
</dbReference>
<evidence type="ECO:0000313" key="6">
    <source>
        <dbReference type="Proteomes" id="UP000239263"/>
    </source>
</evidence>
<dbReference type="RefSeq" id="WP_105055666.1">
    <property type="nucleotide sequence ID" value="NZ_CAWNRT010000002.1"/>
</dbReference>
<dbReference type="EMBL" id="MSCO01000002">
    <property type="protein sequence ID" value="PQJ84178.1"/>
    <property type="molecule type" value="Genomic_DNA"/>
</dbReference>
<dbReference type="InterPro" id="IPR023198">
    <property type="entry name" value="PGP-like_dom2"/>
</dbReference>
<dbReference type="PANTHER" id="PTHR43434:SF1">
    <property type="entry name" value="PHOSPHOGLYCOLATE PHOSPHATASE"/>
    <property type="match status" value="1"/>
</dbReference>
<comment type="similarity">
    <text evidence="3">Belongs to the HAD-like hydrolase superfamily. CbbY/CbbZ/Gph/YieH family.</text>
</comment>
<dbReference type="InterPro" id="IPR050155">
    <property type="entry name" value="HAD-like_hydrolase_sf"/>
</dbReference>
<sequence>MKAHIIWDWNGTLLNDFHVSLSATNQALIGIGCLPLTPDEYRSNYSVPVHDFYYNVLGRTPTSEEWRKIGQIFNNIYKLEILNALLADEGMELLKSRKHQSICSLMEHNLLVRMLNNFKISHLFLDVHGRIDPLSKEGKHKHLEQHVHNLLSKHSVTREEIVVIGDTEDDANSAYSLGIPAILYSGGTYSYERLVNTGSPVAKTLKEAVYLADNIIKERNLCLKPL</sequence>
<dbReference type="PANTHER" id="PTHR43434">
    <property type="entry name" value="PHOSPHOGLYCOLATE PHOSPHATASE"/>
    <property type="match status" value="1"/>
</dbReference>
<dbReference type="GO" id="GO:0008967">
    <property type="term" value="F:phosphoglycolate phosphatase activity"/>
    <property type="evidence" value="ECO:0007669"/>
    <property type="project" value="UniProtKB-EC"/>
</dbReference>
<comment type="pathway">
    <text evidence="2">Organic acid metabolism; glycolate biosynthesis; glycolate from 2-phosphoglycolate: step 1/1.</text>
</comment>
<dbReference type="Proteomes" id="UP000239263">
    <property type="component" value="Unassembled WGS sequence"/>
</dbReference>
<dbReference type="Gene3D" id="1.10.150.240">
    <property type="entry name" value="Putative phosphatase, domain 2"/>
    <property type="match status" value="1"/>
</dbReference>
<dbReference type="OrthoDB" id="9782449at2"/>
<dbReference type="Pfam" id="PF13419">
    <property type="entry name" value="HAD_2"/>
    <property type="match status" value="1"/>
</dbReference>
<evidence type="ECO:0000313" key="5">
    <source>
        <dbReference type="EMBL" id="PQJ84178.1"/>
    </source>
</evidence>
<gene>
    <name evidence="5" type="ORF">BTO22_11515</name>
</gene>
<evidence type="ECO:0000256" key="4">
    <source>
        <dbReference type="ARBA" id="ARBA00013078"/>
    </source>
</evidence>
<name>A0A2S7X2B3_9GAMM</name>
<dbReference type="Gene3D" id="3.40.50.1000">
    <property type="entry name" value="HAD superfamily/HAD-like"/>
    <property type="match status" value="1"/>
</dbReference>
<dbReference type="AlphaFoldDB" id="A0A2S7X2B3"/>
<dbReference type="GO" id="GO:0006281">
    <property type="term" value="P:DNA repair"/>
    <property type="evidence" value="ECO:0007669"/>
    <property type="project" value="TreeGrafter"/>
</dbReference>
<evidence type="ECO:0000256" key="2">
    <source>
        <dbReference type="ARBA" id="ARBA00004818"/>
    </source>
</evidence>
<comment type="catalytic activity">
    <reaction evidence="1">
        <text>2-phosphoglycolate + H2O = glycolate + phosphate</text>
        <dbReference type="Rhea" id="RHEA:14369"/>
        <dbReference type="ChEBI" id="CHEBI:15377"/>
        <dbReference type="ChEBI" id="CHEBI:29805"/>
        <dbReference type="ChEBI" id="CHEBI:43474"/>
        <dbReference type="ChEBI" id="CHEBI:58033"/>
        <dbReference type="EC" id="3.1.3.18"/>
    </reaction>
</comment>